<dbReference type="EMBL" id="ML738609">
    <property type="protein sequence ID" value="KAE8164304.1"/>
    <property type="molecule type" value="Genomic_DNA"/>
</dbReference>
<protein>
    <submittedName>
        <fullName evidence="1">Uncharacterized protein</fullName>
    </submittedName>
</protein>
<accession>A0A5N6V073</accession>
<dbReference type="Proteomes" id="UP000326950">
    <property type="component" value="Unassembled WGS sequence"/>
</dbReference>
<reference evidence="1 2" key="1">
    <citation type="submission" date="2019-04" db="EMBL/GenBank/DDBJ databases">
        <title>Friends and foes A comparative genomics study of 23 Aspergillus species from section Flavi.</title>
        <authorList>
            <consortium name="DOE Joint Genome Institute"/>
            <person name="Kjaerbolling I."/>
            <person name="Vesth T."/>
            <person name="Frisvad J.C."/>
            <person name="Nybo J.L."/>
            <person name="Theobald S."/>
            <person name="Kildgaard S."/>
            <person name="Isbrandt T."/>
            <person name="Kuo A."/>
            <person name="Sato A."/>
            <person name="Lyhne E.K."/>
            <person name="Kogle M.E."/>
            <person name="Wiebenga A."/>
            <person name="Kun R.S."/>
            <person name="Lubbers R.J."/>
            <person name="Makela M.R."/>
            <person name="Barry K."/>
            <person name="Chovatia M."/>
            <person name="Clum A."/>
            <person name="Daum C."/>
            <person name="Haridas S."/>
            <person name="He G."/>
            <person name="LaButti K."/>
            <person name="Lipzen A."/>
            <person name="Mondo S."/>
            <person name="Riley R."/>
            <person name="Salamov A."/>
            <person name="Simmons B.A."/>
            <person name="Magnuson J.K."/>
            <person name="Henrissat B."/>
            <person name="Mortensen U.H."/>
            <person name="Larsen T.O."/>
            <person name="Devries R.P."/>
            <person name="Grigoriev I.V."/>
            <person name="Machida M."/>
            <person name="Baker S.E."/>
            <person name="Andersen M.R."/>
        </authorList>
    </citation>
    <scope>NUCLEOTIDE SEQUENCE [LARGE SCALE GENOMIC DNA]</scope>
    <source>
        <strain evidence="1 2">CBS 117626</strain>
    </source>
</reference>
<sequence length="55" mass="6113">MPNSSHRASLTYLKESKTPVVSLSPAGVSQVHDLFLRNRGLLCRSLGLMMRELSK</sequence>
<evidence type="ECO:0000313" key="1">
    <source>
        <dbReference type="EMBL" id="KAE8164304.1"/>
    </source>
</evidence>
<dbReference type="AlphaFoldDB" id="A0A5N6V073"/>
<proteinExistence type="predicted"/>
<organism evidence="1 2">
    <name type="scientific">Aspergillus tamarii</name>
    <dbReference type="NCBI Taxonomy" id="41984"/>
    <lineage>
        <taxon>Eukaryota</taxon>
        <taxon>Fungi</taxon>
        <taxon>Dikarya</taxon>
        <taxon>Ascomycota</taxon>
        <taxon>Pezizomycotina</taxon>
        <taxon>Eurotiomycetes</taxon>
        <taxon>Eurotiomycetidae</taxon>
        <taxon>Eurotiales</taxon>
        <taxon>Aspergillaceae</taxon>
        <taxon>Aspergillus</taxon>
        <taxon>Aspergillus subgen. Circumdati</taxon>
    </lineage>
</organism>
<keyword evidence="2" id="KW-1185">Reference proteome</keyword>
<gene>
    <name evidence="1" type="ORF">BDV40DRAFT_260722</name>
</gene>
<dbReference type="OrthoDB" id="10420988at2759"/>
<name>A0A5N6V073_ASPTM</name>
<evidence type="ECO:0000313" key="2">
    <source>
        <dbReference type="Proteomes" id="UP000326950"/>
    </source>
</evidence>